<dbReference type="RefSeq" id="WP_142509053.1">
    <property type="nucleotide sequence ID" value="NZ_SADV01000008.1"/>
</dbReference>
<dbReference type="Proteomes" id="UP000317944">
    <property type="component" value="Unassembled WGS sequence"/>
</dbReference>
<reference evidence="1 2" key="1">
    <citation type="submission" date="2018-03" db="EMBL/GenBank/DDBJ databases">
        <title>Aerobic endospore-forming bacteria genome sequencing and assembly.</title>
        <authorList>
            <person name="Cavalcante D.A."/>
            <person name="Driks A."/>
            <person name="Putonti C."/>
            <person name="De-Souza M.T."/>
        </authorList>
    </citation>
    <scope>NUCLEOTIDE SEQUENCE [LARGE SCALE GENOMIC DNA]</scope>
    <source>
        <strain evidence="1 2">SDF0037</strain>
    </source>
</reference>
<proteinExistence type="predicted"/>
<evidence type="ECO:0000313" key="1">
    <source>
        <dbReference type="EMBL" id="TQR32907.1"/>
    </source>
</evidence>
<name>A0A544UIN3_LYSSH</name>
<dbReference type="EMBL" id="SADV01000008">
    <property type="protein sequence ID" value="TQR32907.1"/>
    <property type="molecule type" value="Genomic_DNA"/>
</dbReference>
<sequence length="125" mass="14339">MRIQPTNNNYINTIKKGENNRLSPDLFLDKNKEAKVKYEIIREGGYIRHYITKLNGERVMIKETKLPKGQDTNQSTGGMTDVLLDSLINQFTKTLDHQKSDELLKNGIAGQKAKEKLMLAYRNSI</sequence>
<protein>
    <submittedName>
        <fullName evidence="1">Uncharacterized protein</fullName>
    </submittedName>
</protein>
<dbReference type="OrthoDB" id="2454348at2"/>
<dbReference type="AlphaFoldDB" id="A0A544UIN3"/>
<comment type="caution">
    <text evidence="1">The sequence shown here is derived from an EMBL/GenBank/DDBJ whole genome shotgun (WGS) entry which is preliminary data.</text>
</comment>
<evidence type="ECO:0000313" key="2">
    <source>
        <dbReference type="Proteomes" id="UP000317944"/>
    </source>
</evidence>
<gene>
    <name evidence="1" type="ORF">C7Y47_12370</name>
</gene>
<accession>A0A544UIN3</accession>
<organism evidence="1 2">
    <name type="scientific">Lysinibacillus sphaericus</name>
    <name type="common">Bacillus sphaericus</name>
    <dbReference type="NCBI Taxonomy" id="1421"/>
    <lineage>
        <taxon>Bacteria</taxon>
        <taxon>Bacillati</taxon>
        <taxon>Bacillota</taxon>
        <taxon>Bacilli</taxon>
        <taxon>Bacillales</taxon>
        <taxon>Bacillaceae</taxon>
        <taxon>Lysinibacillus</taxon>
    </lineage>
</organism>